<accession>A0A0B6YH17</accession>
<dbReference type="Gene3D" id="1.20.1070.10">
    <property type="entry name" value="Rhodopsin 7-helix transmembrane proteins"/>
    <property type="match status" value="1"/>
</dbReference>
<name>A0A0B6YH17_9EUPU</name>
<reference evidence="2" key="1">
    <citation type="submission" date="2014-12" db="EMBL/GenBank/DDBJ databases">
        <title>Insight into the proteome of Arion vulgaris.</title>
        <authorList>
            <person name="Aradska J."/>
            <person name="Bulat T."/>
            <person name="Smidak R."/>
            <person name="Sarate P."/>
            <person name="Gangsoo J."/>
            <person name="Sialana F."/>
            <person name="Bilban M."/>
            <person name="Lubec G."/>
        </authorList>
    </citation>
    <scope>NUCLEOTIDE SEQUENCE</scope>
    <source>
        <tissue evidence="2">Skin</tissue>
    </source>
</reference>
<protein>
    <submittedName>
        <fullName evidence="2">Uncharacterized protein</fullName>
    </submittedName>
</protein>
<proteinExistence type="predicted"/>
<evidence type="ECO:0000256" key="1">
    <source>
        <dbReference type="SAM" id="Phobius"/>
    </source>
</evidence>
<dbReference type="EMBL" id="HACG01008607">
    <property type="protein sequence ID" value="CEK55472.1"/>
    <property type="molecule type" value="Transcribed_RNA"/>
</dbReference>
<sequence length="123" mass="14529">YTYLDSVVYWNTPVLRARWYLFHKMSQVFTYLNLSVNFVLYFLSAKRFRAQLFKVVFRRSISFGRNPSQHNIPLNNNSKTDNSHHQVYVDYMITNNATARGCILAHQLMFQRLGTKDIIPTTS</sequence>
<keyword evidence="1" id="KW-0812">Transmembrane</keyword>
<dbReference type="SUPFAM" id="SSF81321">
    <property type="entry name" value="Family A G protein-coupled receptor-like"/>
    <property type="match status" value="1"/>
</dbReference>
<keyword evidence="1" id="KW-1133">Transmembrane helix</keyword>
<gene>
    <name evidence="2" type="primary">ORF25299</name>
</gene>
<evidence type="ECO:0000313" key="2">
    <source>
        <dbReference type="EMBL" id="CEK55472.1"/>
    </source>
</evidence>
<feature type="non-terminal residue" evidence="2">
    <location>
        <position position="123"/>
    </location>
</feature>
<feature type="non-terminal residue" evidence="2">
    <location>
        <position position="1"/>
    </location>
</feature>
<dbReference type="AlphaFoldDB" id="A0A0B6YH17"/>
<organism evidence="2">
    <name type="scientific">Arion vulgaris</name>
    <dbReference type="NCBI Taxonomy" id="1028688"/>
    <lineage>
        <taxon>Eukaryota</taxon>
        <taxon>Metazoa</taxon>
        <taxon>Spiralia</taxon>
        <taxon>Lophotrochozoa</taxon>
        <taxon>Mollusca</taxon>
        <taxon>Gastropoda</taxon>
        <taxon>Heterobranchia</taxon>
        <taxon>Euthyneura</taxon>
        <taxon>Panpulmonata</taxon>
        <taxon>Eupulmonata</taxon>
        <taxon>Stylommatophora</taxon>
        <taxon>Helicina</taxon>
        <taxon>Arionoidea</taxon>
        <taxon>Arionidae</taxon>
        <taxon>Arion</taxon>
    </lineage>
</organism>
<feature type="transmembrane region" description="Helical" evidence="1">
    <location>
        <begin position="20"/>
        <end position="43"/>
    </location>
</feature>
<keyword evidence="1" id="KW-0472">Membrane</keyword>